<keyword evidence="3" id="KW-1185">Reference proteome</keyword>
<dbReference type="Proteomes" id="UP001500909">
    <property type="component" value="Unassembled WGS sequence"/>
</dbReference>
<proteinExistence type="predicted"/>
<evidence type="ECO:0000313" key="3">
    <source>
        <dbReference type="Proteomes" id="UP001500909"/>
    </source>
</evidence>
<evidence type="ECO:0000256" key="1">
    <source>
        <dbReference type="SAM" id="MobiDB-lite"/>
    </source>
</evidence>
<dbReference type="RefSeq" id="WP_346100531.1">
    <property type="nucleotide sequence ID" value="NZ_BAAABY010000070.1"/>
</dbReference>
<protein>
    <submittedName>
        <fullName evidence="2">Uncharacterized protein</fullName>
    </submittedName>
</protein>
<organism evidence="2 3">
    <name type="scientific">Streptomyces olivaceiscleroticus</name>
    <dbReference type="NCBI Taxonomy" id="68245"/>
    <lineage>
        <taxon>Bacteria</taxon>
        <taxon>Bacillati</taxon>
        <taxon>Actinomycetota</taxon>
        <taxon>Actinomycetes</taxon>
        <taxon>Kitasatosporales</taxon>
        <taxon>Streptomycetaceae</taxon>
        <taxon>Streptomyces</taxon>
    </lineage>
</organism>
<accession>A0ABN1BMS3</accession>
<feature type="region of interest" description="Disordered" evidence="1">
    <location>
        <begin position="18"/>
        <end position="40"/>
    </location>
</feature>
<reference evidence="2 3" key="1">
    <citation type="journal article" date="2019" name="Int. J. Syst. Evol. Microbiol.">
        <title>The Global Catalogue of Microorganisms (GCM) 10K type strain sequencing project: providing services to taxonomists for standard genome sequencing and annotation.</title>
        <authorList>
            <consortium name="The Broad Institute Genomics Platform"/>
            <consortium name="The Broad Institute Genome Sequencing Center for Infectious Disease"/>
            <person name="Wu L."/>
            <person name="Ma J."/>
        </authorList>
    </citation>
    <scope>NUCLEOTIDE SEQUENCE [LARGE SCALE GENOMIC DNA]</scope>
    <source>
        <strain evidence="2 3">JCM 4805</strain>
    </source>
</reference>
<comment type="caution">
    <text evidence="2">The sequence shown here is derived from an EMBL/GenBank/DDBJ whole genome shotgun (WGS) entry which is preliminary data.</text>
</comment>
<feature type="compositionally biased region" description="Low complexity" evidence="1">
    <location>
        <begin position="25"/>
        <end position="40"/>
    </location>
</feature>
<sequence>MTEAEAALADILAGAGNSAGAQIEQTTDQSQTQPQDGGTQ</sequence>
<name>A0ABN1BMS3_9ACTN</name>
<dbReference type="EMBL" id="BAAABY010000070">
    <property type="protein sequence ID" value="GAA0501349.1"/>
    <property type="molecule type" value="Genomic_DNA"/>
</dbReference>
<gene>
    <name evidence="2" type="ORF">GCM10010361_78650</name>
</gene>
<evidence type="ECO:0000313" key="2">
    <source>
        <dbReference type="EMBL" id="GAA0501349.1"/>
    </source>
</evidence>